<reference evidence="10" key="1">
    <citation type="journal article" date="2020" name="New Phytol.">
        <title>Comparative genomics reveals dynamic genome evolution in host specialist ectomycorrhizal fungi.</title>
        <authorList>
            <person name="Lofgren L.A."/>
            <person name="Nguyen N.H."/>
            <person name="Vilgalys R."/>
            <person name="Ruytinx J."/>
            <person name="Liao H.L."/>
            <person name="Branco S."/>
            <person name="Kuo A."/>
            <person name="LaButti K."/>
            <person name="Lipzen A."/>
            <person name="Andreopoulos W."/>
            <person name="Pangilinan J."/>
            <person name="Riley R."/>
            <person name="Hundley H."/>
            <person name="Na H."/>
            <person name="Barry K."/>
            <person name="Grigoriev I.V."/>
            <person name="Stajich J.E."/>
            <person name="Kennedy P.G."/>
        </authorList>
    </citation>
    <scope>NUCLEOTIDE SEQUENCE</scope>
    <source>
        <strain evidence="10">DOB743</strain>
    </source>
</reference>
<dbReference type="GO" id="GO:0006418">
    <property type="term" value="P:tRNA aminoacylation for protein translation"/>
    <property type="evidence" value="ECO:0007669"/>
    <property type="project" value="InterPro"/>
</dbReference>
<dbReference type="Pfam" id="PF00579">
    <property type="entry name" value="tRNA-synt_1b"/>
    <property type="match status" value="1"/>
</dbReference>
<evidence type="ECO:0000256" key="9">
    <source>
        <dbReference type="RuleBase" id="RU363036"/>
    </source>
</evidence>
<evidence type="ECO:0000313" key="10">
    <source>
        <dbReference type="EMBL" id="KAG1777665.1"/>
    </source>
</evidence>
<evidence type="ECO:0000256" key="8">
    <source>
        <dbReference type="ARBA" id="ARBA00048248"/>
    </source>
</evidence>
<keyword evidence="11" id="KW-1185">Reference proteome</keyword>
<dbReference type="GO" id="GO:0005739">
    <property type="term" value="C:mitochondrion"/>
    <property type="evidence" value="ECO:0007669"/>
    <property type="project" value="TreeGrafter"/>
</dbReference>
<gene>
    <name evidence="10" type="ORF">EV702DRAFT_216363</name>
</gene>
<evidence type="ECO:0000256" key="5">
    <source>
        <dbReference type="ARBA" id="ARBA00022917"/>
    </source>
</evidence>
<dbReference type="FunFam" id="1.10.240.10:FF:000001">
    <property type="entry name" value="Tyrosine--tRNA ligase"/>
    <property type="match status" value="1"/>
</dbReference>
<dbReference type="InterPro" id="IPR002305">
    <property type="entry name" value="aa-tRNA-synth_Ic"/>
</dbReference>
<dbReference type="GO" id="GO:0005524">
    <property type="term" value="F:ATP binding"/>
    <property type="evidence" value="ECO:0007669"/>
    <property type="project" value="UniProtKB-KW"/>
</dbReference>
<name>A0A9P6ZWS7_9AGAM</name>
<keyword evidence="4 9" id="KW-0067">ATP-binding</keyword>
<dbReference type="OrthoDB" id="337870at2759"/>
<dbReference type="AlphaFoldDB" id="A0A9P6ZWS7"/>
<evidence type="ECO:0000256" key="2">
    <source>
        <dbReference type="ARBA" id="ARBA00022598"/>
    </source>
</evidence>
<keyword evidence="2 9" id="KW-0436">Ligase</keyword>
<dbReference type="Gene3D" id="1.10.240.10">
    <property type="entry name" value="Tyrosyl-Transfer RNA Synthetase"/>
    <property type="match status" value="1"/>
</dbReference>
<dbReference type="SUPFAM" id="SSF52374">
    <property type="entry name" value="Nucleotidylyl transferase"/>
    <property type="match status" value="1"/>
</dbReference>
<dbReference type="GO" id="GO:0005829">
    <property type="term" value="C:cytosol"/>
    <property type="evidence" value="ECO:0007669"/>
    <property type="project" value="TreeGrafter"/>
</dbReference>
<evidence type="ECO:0000313" key="11">
    <source>
        <dbReference type="Proteomes" id="UP000714275"/>
    </source>
</evidence>
<organism evidence="10 11">
    <name type="scientific">Suillus placidus</name>
    <dbReference type="NCBI Taxonomy" id="48579"/>
    <lineage>
        <taxon>Eukaryota</taxon>
        <taxon>Fungi</taxon>
        <taxon>Dikarya</taxon>
        <taxon>Basidiomycota</taxon>
        <taxon>Agaricomycotina</taxon>
        <taxon>Agaricomycetes</taxon>
        <taxon>Agaricomycetidae</taxon>
        <taxon>Boletales</taxon>
        <taxon>Suillineae</taxon>
        <taxon>Suillaceae</taxon>
        <taxon>Suillus</taxon>
    </lineage>
</organism>
<dbReference type="Proteomes" id="UP000714275">
    <property type="component" value="Unassembled WGS sequence"/>
</dbReference>
<evidence type="ECO:0000256" key="6">
    <source>
        <dbReference type="ARBA" id="ARBA00023146"/>
    </source>
</evidence>
<protein>
    <recommendedName>
        <fullName evidence="1">tyrosine--tRNA ligase</fullName>
        <ecNumber evidence="1">6.1.1.1</ecNumber>
    </recommendedName>
    <alternativeName>
        <fullName evidence="7">Tyrosyl-tRNA synthetase</fullName>
    </alternativeName>
</protein>
<comment type="caution">
    <text evidence="10">The sequence shown here is derived from an EMBL/GenBank/DDBJ whole genome shotgun (WGS) entry which is preliminary data.</text>
</comment>
<dbReference type="PANTHER" id="PTHR11766">
    <property type="entry name" value="TYROSYL-TRNA SYNTHETASE"/>
    <property type="match status" value="1"/>
</dbReference>
<dbReference type="EMBL" id="JABBWD010000019">
    <property type="protein sequence ID" value="KAG1777665.1"/>
    <property type="molecule type" value="Genomic_DNA"/>
</dbReference>
<evidence type="ECO:0000256" key="7">
    <source>
        <dbReference type="ARBA" id="ARBA00033323"/>
    </source>
</evidence>
<evidence type="ECO:0000256" key="3">
    <source>
        <dbReference type="ARBA" id="ARBA00022741"/>
    </source>
</evidence>
<sequence length="151" mass="16830">MASRSLSSRTSFFKVTTSTNFFAQGVCTIQVGQWGNILSGIVIINKVEGEYAGYNEGCFALTTLSLTTSQGEKFGTSAGNAVWLDEKLTSCLDFYQFFLRTADAEVEKYLKMFALLPVEEIDAAVREREIQPEHRLAQKLLAKEVNLMIPK</sequence>
<comment type="catalytic activity">
    <reaction evidence="8">
        <text>tRNA(Tyr) + L-tyrosine + ATP = L-tyrosyl-tRNA(Tyr) + AMP + diphosphate + H(+)</text>
        <dbReference type="Rhea" id="RHEA:10220"/>
        <dbReference type="Rhea" id="RHEA-COMP:9706"/>
        <dbReference type="Rhea" id="RHEA-COMP:9707"/>
        <dbReference type="ChEBI" id="CHEBI:15378"/>
        <dbReference type="ChEBI" id="CHEBI:30616"/>
        <dbReference type="ChEBI" id="CHEBI:33019"/>
        <dbReference type="ChEBI" id="CHEBI:58315"/>
        <dbReference type="ChEBI" id="CHEBI:78442"/>
        <dbReference type="ChEBI" id="CHEBI:78536"/>
        <dbReference type="ChEBI" id="CHEBI:456215"/>
        <dbReference type="EC" id="6.1.1.1"/>
    </reaction>
</comment>
<proteinExistence type="inferred from homology"/>
<dbReference type="InterPro" id="IPR024088">
    <property type="entry name" value="Tyr-tRNA-ligase_bac-type"/>
</dbReference>
<dbReference type="GO" id="GO:0004831">
    <property type="term" value="F:tyrosine-tRNA ligase activity"/>
    <property type="evidence" value="ECO:0007669"/>
    <property type="project" value="UniProtKB-EC"/>
</dbReference>
<keyword evidence="3 9" id="KW-0547">Nucleotide-binding</keyword>
<dbReference type="EC" id="6.1.1.1" evidence="1"/>
<evidence type="ECO:0000256" key="4">
    <source>
        <dbReference type="ARBA" id="ARBA00022840"/>
    </source>
</evidence>
<evidence type="ECO:0000256" key="1">
    <source>
        <dbReference type="ARBA" id="ARBA00013160"/>
    </source>
</evidence>
<accession>A0A9P6ZWS7</accession>
<dbReference type="PANTHER" id="PTHR11766:SF0">
    <property type="entry name" value="TYROSINE--TRNA LIGASE, MITOCHONDRIAL"/>
    <property type="match status" value="1"/>
</dbReference>
<keyword evidence="5 9" id="KW-0648">Protein biosynthesis</keyword>
<keyword evidence="6 9" id="KW-0030">Aminoacyl-tRNA synthetase</keyword>
<comment type="similarity">
    <text evidence="9">Belongs to the class-I aminoacyl-tRNA synthetase family.</text>
</comment>